<keyword evidence="2" id="KW-0472">Membrane</keyword>
<accession>A0ABP5G399</accession>
<protein>
    <submittedName>
        <fullName evidence="3">Uncharacterized protein</fullName>
    </submittedName>
</protein>
<feature type="compositionally biased region" description="Basic residues" evidence="1">
    <location>
        <begin position="94"/>
        <end position="103"/>
    </location>
</feature>
<dbReference type="EMBL" id="BAAANB010000021">
    <property type="protein sequence ID" value="GAA2039441.1"/>
    <property type="molecule type" value="Genomic_DNA"/>
</dbReference>
<evidence type="ECO:0000256" key="2">
    <source>
        <dbReference type="SAM" id="Phobius"/>
    </source>
</evidence>
<feature type="transmembrane region" description="Helical" evidence="2">
    <location>
        <begin position="16"/>
        <end position="37"/>
    </location>
</feature>
<keyword evidence="2" id="KW-1133">Transmembrane helix</keyword>
<keyword evidence="4" id="KW-1185">Reference proteome</keyword>
<evidence type="ECO:0000313" key="3">
    <source>
        <dbReference type="EMBL" id="GAA2039441.1"/>
    </source>
</evidence>
<evidence type="ECO:0000256" key="1">
    <source>
        <dbReference type="SAM" id="MobiDB-lite"/>
    </source>
</evidence>
<organism evidence="3 4">
    <name type="scientific">Terrabacter terrae</name>
    <dbReference type="NCBI Taxonomy" id="318434"/>
    <lineage>
        <taxon>Bacteria</taxon>
        <taxon>Bacillati</taxon>
        <taxon>Actinomycetota</taxon>
        <taxon>Actinomycetes</taxon>
        <taxon>Micrococcales</taxon>
        <taxon>Intrasporangiaceae</taxon>
        <taxon>Terrabacter</taxon>
    </lineage>
</organism>
<name>A0ABP5G399_9MICO</name>
<sequence>MLGVVVVWSHFDVEEAWFFIGLTLLLCSGQCINGGLVSKRSHTLDEEFDAGYRVGYRAGRRRRAPHFVHLEDRRHDTGLSKAPLGLVAGDHRTPPRRPSTHHD</sequence>
<proteinExistence type="predicted"/>
<gene>
    <name evidence="3" type="ORF">GCM10009740_35250</name>
</gene>
<reference evidence="4" key="1">
    <citation type="journal article" date="2019" name="Int. J. Syst. Evol. Microbiol.">
        <title>The Global Catalogue of Microorganisms (GCM) 10K type strain sequencing project: providing services to taxonomists for standard genome sequencing and annotation.</title>
        <authorList>
            <consortium name="The Broad Institute Genomics Platform"/>
            <consortium name="The Broad Institute Genome Sequencing Center for Infectious Disease"/>
            <person name="Wu L."/>
            <person name="Ma J."/>
        </authorList>
    </citation>
    <scope>NUCLEOTIDE SEQUENCE [LARGE SCALE GENOMIC DNA]</scope>
    <source>
        <strain evidence="4">JCM 14283</strain>
    </source>
</reference>
<keyword evidence="2" id="KW-0812">Transmembrane</keyword>
<feature type="region of interest" description="Disordered" evidence="1">
    <location>
        <begin position="74"/>
        <end position="103"/>
    </location>
</feature>
<evidence type="ECO:0000313" key="4">
    <source>
        <dbReference type="Proteomes" id="UP001501285"/>
    </source>
</evidence>
<comment type="caution">
    <text evidence="3">The sequence shown here is derived from an EMBL/GenBank/DDBJ whole genome shotgun (WGS) entry which is preliminary data.</text>
</comment>
<dbReference type="Proteomes" id="UP001501285">
    <property type="component" value="Unassembled WGS sequence"/>
</dbReference>